<evidence type="ECO:0000313" key="4">
    <source>
        <dbReference type="Proteomes" id="UP000831327"/>
    </source>
</evidence>
<dbReference type="PANTHER" id="PTHR43130">
    <property type="entry name" value="ARAC-FAMILY TRANSCRIPTIONAL REGULATOR"/>
    <property type="match status" value="1"/>
</dbReference>
<dbReference type="CDD" id="cd03139">
    <property type="entry name" value="GATase1_PfpI_2"/>
    <property type="match status" value="1"/>
</dbReference>
<keyword evidence="4" id="KW-1185">Reference proteome</keyword>
<keyword evidence="1" id="KW-0732">Signal</keyword>
<dbReference type="RefSeq" id="WP_244457979.1">
    <property type="nucleotide sequence ID" value="NZ_AP025637.1"/>
</dbReference>
<evidence type="ECO:0000313" key="3">
    <source>
        <dbReference type="EMBL" id="BDG70662.1"/>
    </source>
</evidence>
<dbReference type="SUPFAM" id="SSF52317">
    <property type="entry name" value="Class I glutamine amidotransferase-like"/>
    <property type="match status" value="1"/>
</dbReference>
<feature type="chain" id="PRO_5046059274" description="DJ-1/PfpI domain-containing protein" evidence="1">
    <location>
        <begin position="27"/>
        <end position="274"/>
    </location>
</feature>
<feature type="signal peptide" evidence="1">
    <location>
        <begin position="1"/>
        <end position="26"/>
    </location>
</feature>
<evidence type="ECO:0000259" key="2">
    <source>
        <dbReference type="Pfam" id="PF01965"/>
    </source>
</evidence>
<dbReference type="Proteomes" id="UP000831327">
    <property type="component" value="Chromosome"/>
</dbReference>
<reference evidence="3 4" key="1">
    <citation type="journal article" date="2016" name="Microbes Environ.">
        <title>Phylogenetically diverse aerobic anoxygenic phototrophic bacteria isolated from epilithic biofilms in Tama river, Japan.</title>
        <authorList>
            <person name="Hirose S."/>
            <person name="Matsuura K."/>
            <person name="Haruta S."/>
        </authorList>
    </citation>
    <scope>NUCLEOTIDE SEQUENCE [LARGE SCALE GENOMIC DNA]</scope>
    <source>
        <strain evidence="3 4">S08</strain>
    </source>
</reference>
<dbReference type="PANTHER" id="PTHR43130:SF2">
    <property type="entry name" value="DJ-1_PFPI DOMAIN-CONTAINING PROTEIN"/>
    <property type="match status" value="1"/>
</dbReference>
<name>A0ABN6NYU3_9PROT</name>
<dbReference type="Pfam" id="PF01965">
    <property type="entry name" value="DJ-1_PfpI"/>
    <property type="match status" value="1"/>
</dbReference>
<dbReference type="InterPro" id="IPR006311">
    <property type="entry name" value="TAT_signal"/>
</dbReference>
<gene>
    <name evidence="3" type="ORF">Rmf_05910</name>
</gene>
<organism evidence="3 4">
    <name type="scientific">Roseomonas fluvialis</name>
    <dbReference type="NCBI Taxonomy" id="1750527"/>
    <lineage>
        <taxon>Bacteria</taxon>
        <taxon>Pseudomonadati</taxon>
        <taxon>Pseudomonadota</taxon>
        <taxon>Alphaproteobacteria</taxon>
        <taxon>Acetobacterales</taxon>
        <taxon>Roseomonadaceae</taxon>
        <taxon>Roseomonas</taxon>
    </lineage>
</organism>
<dbReference type="Gene3D" id="3.40.50.880">
    <property type="match status" value="1"/>
</dbReference>
<proteinExistence type="predicted"/>
<protein>
    <recommendedName>
        <fullName evidence="2">DJ-1/PfpI domain-containing protein</fullName>
    </recommendedName>
</protein>
<evidence type="ECO:0000256" key="1">
    <source>
        <dbReference type="SAM" id="SignalP"/>
    </source>
</evidence>
<dbReference type="PROSITE" id="PS51318">
    <property type="entry name" value="TAT"/>
    <property type="match status" value="1"/>
</dbReference>
<dbReference type="EMBL" id="AP025637">
    <property type="protein sequence ID" value="BDG70662.1"/>
    <property type="molecule type" value="Genomic_DNA"/>
</dbReference>
<dbReference type="InterPro" id="IPR002818">
    <property type="entry name" value="DJ-1/PfpI"/>
</dbReference>
<dbReference type="InterPro" id="IPR052158">
    <property type="entry name" value="INH-QAR"/>
</dbReference>
<sequence length="274" mass="28812">MSTTDASRRAALAALLALGAARGASAQHAQDATDATLMARLAPARGPEDIAFLLYPGCTALDFVGPHNMLRGLMGATVRLVAKTRDPIVTDTNLAVLPDTTFADCPETLTLICVPGGSEGTLAAMQDAETMAFLAARGRRATWVTGVCTGTLLLGAAGLLRGYRATSHWLTRDVLPTFGAIPVNERVVIDRNRATGGGVTAGIDFGLSMVAALRDDFYAKAVQLVAEYAPEPPFDAGTPASAPPEATQIITRMFDPFLDRIRRAADEAAQRMPT</sequence>
<dbReference type="InterPro" id="IPR029062">
    <property type="entry name" value="Class_I_gatase-like"/>
</dbReference>
<feature type="domain" description="DJ-1/PfpI" evidence="2">
    <location>
        <begin position="50"/>
        <end position="211"/>
    </location>
</feature>
<accession>A0ABN6NYU3</accession>